<proteinExistence type="predicted"/>
<dbReference type="RefSeq" id="WP_177203417.1">
    <property type="nucleotide sequence ID" value="NZ_FOLH01000001.1"/>
</dbReference>
<dbReference type="CDD" id="cd07067">
    <property type="entry name" value="HP_PGM_like"/>
    <property type="match status" value="1"/>
</dbReference>
<evidence type="ECO:0000313" key="1">
    <source>
        <dbReference type="EMBL" id="SFB77897.1"/>
    </source>
</evidence>
<dbReference type="SUPFAM" id="SSF53254">
    <property type="entry name" value="Phosphoglycerate mutase-like"/>
    <property type="match status" value="1"/>
</dbReference>
<dbReference type="STRING" id="1122252.SAMN05660443_0064"/>
<dbReference type="EMBL" id="FOLH01000001">
    <property type="protein sequence ID" value="SFB77897.1"/>
    <property type="molecule type" value="Genomic_DNA"/>
</dbReference>
<name>A0A1I1DSW0_9GAMM</name>
<dbReference type="PANTHER" id="PTHR47623:SF1">
    <property type="entry name" value="OS09G0287300 PROTEIN"/>
    <property type="match status" value="1"/>
</dbReference>
<reference evidence="1 2" key="1">
    <citation type="submission" date="2016-10" db="EMBL/GenBank/DDBJ databases">
        <authorList>
            <person name="de Groot N.N."/>
        </authorList>
    </citation>
    <scope>NUCLEOTIDE SEQUENCE [LARGE SCALE GENOMIC DNA]</scope>
    <source>
        <strain evidence="1 2">DSM 18438</strain>
    </source>
</reference>
<dbReference type="Proteomes" id="UP000199058">
    <property type="component" value="Unassembled WGS sequence"/>
</dbReference>
<dbReference type="InterPro" id="IPR029033">
    <property type="entry name" value="His_PPase_superfam"/>
</dbReference>
<dbReference type="PANTHER" id="PTHR47623">
    <property type="entry name" value="OS09G0287300 PROTEIN"/>
    <property type="match status" value="1"/>
</dbReference>
<protein>
    <submittedName>
        <fullName evidence="1">Phosphohistidine phosphatase</fullName>
    </submittedName>
</protein>
<accession>A0A1I1DSW0</accession>
<dbReference type="Pfam" id="PF00300">
    <property type="entry name" value="His_Phos_1"/>
    <property type="match status" value="1"/>
</dbReference>
<dbReference type="Gene3D" id="3.40.50.1240">
    <property type="entry name" value="Phosphoglycerate mutase-like"/>
    <property type="match status" value="1"/>
</dbReference>
<sequence length="168" mass="18984">MKQLTLIRHAKSSWNHPGLSDFQRPLNKRGKGDLPGLIQRLTEQLPKPDLLIFSGAQRTLETSQPLAEAWQLDEQTYLERQEAYEASLNTLLLLLQEQPNECQNLVLVGHNPGMSELLAFLSNTPPRHYPTSAFAHLELSIDSWSEITQGSGELKIFDYPKLHSTANN</sequence>
<dbReference type="InterPro" id="IPR013078">
    <property type="entry name" value="His_Pase_superF_clade-1"/>
</dbReference>
<organism evidence="1 2">
    <name type="scientific">Marinospirillum celere</name>
    <dbReference type="NCBI Taxonomy" id="1122252"/>
    <lineage>
        <taxon>Bacteria</taxon>
        <taxon>Pseudomonadati</taxon>
        <taxon>Pseudomonadota</taxon>
        <taxon>Gammaproteobacteria</taxon>
        <taxon>Oceanospirillales</taxon>
        <taxon>Oceanospirillaceae</taxon>
        <taxon>Marinospirillum</taxon>
    </lineage>
</organism>
<dbReference type="AlphaFoldDB" id="A0A1I1DSW0"/>
<evidence type="ECO:0000313" key="2">
    <source>
        <dbReference type="Proteomes" id="UP000199058"/>
    </source>
</evidence>
<gene>
    <name evidence="1" type="ORF">SAMN05660443_0064</name>
</gene>
<keyword evidence="2" id="KW-1185">Reference proteome</keyword>